<evidence type="ECO:0000313" key="2">
    <source>
        <dbReference type="Proteomes" id="UP001222325"/>
    </source>
</evidence>
<proteinExistence type="predicted"/>
<dbReference type="EMBL" id="JARJCN010000008">
    <property type="protein sequence ID" value="KAJ7098711.1"/>
    <property type="molecule type" value="Genomic_DNA"/>
</dbReference>
<name>A0AAD6UHD5_9AGAR</name>
<dbReference type="AlphaFoldDB" id="A0AAD6UHD5"/>
<protein>
    <submittedName>
        <fullName evidence="1">Uncharacterized protein</fullName>
    </submittedName>
</protein>
<accession>A0AAD6UHD5</accession>
<keyword evidence="2" id="KW-1185">Reference proteome</keyword>
<sequence length="400" mass="45338">MPSTKFRTAKKWRQIALSTPQLWASLDIDVVQLGKRMSHRRRPVQWFNQAASWLHRAGSHPLSVTLRHPPGEEETKTTFQSDLTFLRQISDRVERLEVHGLEQERRELSFYSNSLDFTPGSFPLLRTLVFGPGNIGEFDNGLSDCWLGFFSDAPRLCELALLGEVVIASTPLPWHQLTKFIGYDLSIDDCLELLRLAPDLEECTFRIQSPITLTPPPVIHTNMKSLILLPDSEGECWFDSLMAALTLPALETLTLTISDMCASSVFEAFLSRSSAPLRHVLITPNHGPEFADWSGCFHLMPDLEHLDIAYEESQFQADFITAFGTSEELLLPQLRHLNFYRPTARLTEVSSAVAQRKILDPEGKLQAANVLWEPEDMVFCNSFQSSKNVSNKSYMIKLQD</sequence>
<comment type="caution">
    <text evidence="1">The sequence shown here is derived from an EMBL/GenBank/DDBJ whole genome shotgun (WGS) entry which is preliminary data.</text>
</comment>
<dbReference type="Gene3D" id="3.80.10.10">
    <property type="entry name" value="Ribonuclease Inhibitor"/>
    <property type="match status" value="1"/>
</dbReference>
<dbReference type="SUPFAM" id="SSF52047">
    <property type="entry name" value="RNI-like"/>
    <property type="match status" value="1"/>
</dbReference>
<organism evidence="1 2">
    <name type="scientific">Mycena belliarum</name>
    <dbReference type="NCBI Taxonomy" id="1033014"/>
    <lineage>
        <taxon>Eukaryota</taxon>
        <taxon>Fungi</taxon>
        <taxon>Dikarya</taxon>
        <taxon>Basidiomycota</taxon>
        <taxon>Agaricomycotina</taxon>
        <taxon>Agaricomycetes</taxon>
        <taxon>Agaricomycetidae</taxon>
        <taxon>Agaricales</taxon>
        <taxon>Marasmiineae</taxon>
        <taxon>Mycenaceae</taxon>
        <taxon>Mycena</taxon>
    </lineage>
</organism>
<reference evidence="1" key="1">
    <citation type="submission" date="2023-03" db="EMBL/GenBank/DDBJ databases">
        <title>Massive genome expansion in bonnet fungi (Mycena s.s.) driven by repeated elements and novel gene families across ecological guilds.</title>
        <authorList>
            <consortium name="Lawrence Berkeley National Laboratory"/>
            <person name="Harder C.B."/>
            <person name="Miyauchi S."/>
            <person name="Viragh M."/>
            <person name="Kuo A."/>
            <person name="Thoen E."/>
            <person name="Andreopoulos B."/>
            <person name="Lu D."/>
            <person name="Skrede I."/>
            <person name="Drula E."/>
            <person name="Henrissat B."/>
            <person name="Morin E."/>
            <person name="Kohler A."/>
            <person name="Barry K."/>
            <person name="LaButti K."/>
            <person name="Morin E."/>
            <person name="Salamov A."/>
            <person name="Lipzen A."/>
            <person name="Mereny Z."/>
            <person name="Hegedus B."/>
            <person name="Baldrian P."/>
            <person name="Stursova M."/>
            <person name="Weitz H."/>
            <person name="Taylor A."/>
            <person name="Grigoriev I.V."/>
            <person name="Nagy L.G."/>
            <person name="Martin F."/>
            <person name="Kauserud H."/>
        </authorList>
    </citation>
    <scope>NUCLEOTIDE SEQUENCE</scope>
    <source>
        <strain evidence="1">CBHHK173m</strain>
    </source>
</reference>
<evidence type="ECO:0000313" key="1">
    <source>
        <dbReference type="EMBL" id="KAJ7098711.1"/>
    </source>
</evidence>
<dbReference type="InterPro" id="IPR032675">
    <property type="entry name" value="LRR_dom_sf"/>
</dbReference>
<dbReference type="Proteomes" id="UP001222325">
    <property type="component" value="Unassembled WGS sequence"/>
</dbReference>
<gene>
    <name evidence="1" type="ORF">B0H15DRAFT_901270</name>
</gene>